<proteinExistence type="predicted"/>
<gene>
    <name evidence="1" type="ORF">HMPREF9233_01414</name>
</gene>
<dbReference type="AlphaFoldDB" id="K9EU35"/>
<name>K9EU35_9ACTO</name>
<dbReference type="EMBL" id="AGWL01000008">
    <property type="protein sequence ID" value="EKU94467.1"/>
    <property type="molecule type" value="Genomic_DNA"/>
</dbReference>
<reference evidence="1 2" key="1">
    <citation type="submission" date="2012-09" db="EMBL/GenBank/DDBJ databases">
        <title>The Genome Sequence of Actinobaculum massiliae ACS-171-V-COL2.</title>
        <authorList>
            <consortium name="The Broad Institute Genome Sequencing Platform"/>
            <person name="Earl A."/>
            <person name="Ward D."/>
            <person name="Feldgarden M."/>
            <person name="Gevers D."/>
            <person name="Saerens B."/>
            <person name="Vaneechoutte M."/>
            <person name="Walker B."/>
            <person name="Young S.K."/>
            <person name="Zeng Q."/>
            <person name="Gargeya S."/>
            <person name="Fitzgerald M."/>
            <person name="Haas B."/>
            <person name="Abouelleil A."/>
            <person name="Alvarado L."/>
            <person name="Arachchi H.M."/>
            <person name="Berlin A."/>
            <person name="Chapman S.B."/>
            <person name="Goldberg J."/>
            <person name="Griggs A."/>
            <person name="Gujja S."/>
            <person name="Hansen M."/>
            <person name="Howarth C."/>
            <person name="Imamovic A."/>
            <person name="Larimer J."/>
            <person name="McCowen C."/>
            <person name="Montmayeur A."/>
            <person name="Murphy C."/>
            <person name="Neiman D."/>
            <person name="Pearson M."/>
            <person name="Priest M."/>
            <person name="Roberts A."/>
            <person name="Saif S."/>
            <person name="Shea T."/>
            <person name="Sisk P."/>
            <person name="Sykes S."/>
            <person name="Wortman J."/>
            <person name="Nusbaum C."/>
            <person name="Birren B."/>
        </authorList>
    </citation>
    <scope>NUCLEOTIDE SEQUENCE [LARGE SCALE GENOMIC DNA]</scope>
    <source>
        <strain evidence="2">ACS-171-V-Col2</strain>
    </source>
</reference>
<evidence type="ECO:0008006" key="3">
    <source>
        <dbReference type="Google" id="ProtNLM"/>
    </source>
</evidence>
<dbReference type="Proteomes" id="UP000009888">
    <property type="component" value="Unassembled WGS sequence"/>
</dbReference>
<dbReference type="PATRIC" id="fig|883066.3.peg.1477"/>
<evidence type="ECO:0000313" key="1">
    <source>
        <dbReference type="EMBL" id="EKU94467.1"/>
    </source>
</evidence>
<comment type="caution">
    <text evidence="1">The sequence shown here is derived from an EMBL/GenBank/DDBJ whole genome shotgun (WGS) entry which is preliminary data.</text>
</comment>
<protein>
    <recommendedName>
        <fullName evidence="3">Mutator family transposase</fullName>
    </recommendedName>
</protein>
<organism evidence="1 2">
    <name type="scientific">Actinobaculum massiliense ACS-171-V-Col2</name>
    <dbReference type="NCBI Taxonomy" id="883066"/>
    <lineage>
        <taxon>Bacteria</taxon>
        <taxon>Bacillati</taxon>
        <taxon>Actinomycetota</taxon>
        <taxon>Actinomycetes</taxon>
        <taxon>Actinomycetales</taxon>
        <taxon>Actinomycetaceae</taxon>
        <taxon>Actinobaculum</taxon>
    </lineage>
</organism>
<evidence type="ECO:0000313" key="2">
    <source>
        <dbReference type="Proteomes" id="UP000009888"/>
    </source>
</evidence>
<dbReference type="HOGENOM" id="CLU_164118_0_0_11"/>
<sequence length="85" mass="9453">MTGRCRYVDMPGQGRTTRPKFAPLWNQWPLAPLVDEVHNVVCIDGIWFSGKLVLFIACDCVDENSCVGLVGGSHENSAVWRAFLT</sequence>
<accession>K9EU35</accession>
<keyword evidence="2" id="KW-1185">Reference proteome</keyword>